<evidence type="ECO:0000256" key="1">
    <source>
        <dbReference type="SAM" id="SignalP"/>
    </source>
</evidence>
<dbReference type="EMBL" id="CABFNO020001472">
    <property type="protein sequence ID" value="CAG9990384.1"/>
    <property type="molecule type" value="Genomic_DNA"/>
</dbReference>
<evidence type="ECO:0000313" key="2">
    <source>
        <dbReference type="EMBL" id="CAG9990384.1"/>
    </source>
</evidence>
<reference evidence="3" key="1">
    <citation type="submission" date="2019-06" db="EMBL/GenBank/DDBJ databases">
        <authorList>
            <person name="Broberg M."/>
        </authorList>
    </citation>
    <scope>NUCLEOTIDE SEQUENCE [LARGE SCALE GENOMIC DNA]</scope>
</reference>
<feature type="chain" id="PRO_5040422319" evidence="1">
    <location>
        <begin position="19"/>
        <end position="71"/>
    </location>
</feature>
<proteinExistence type="predicted"/>
<dbReference type="AlphaFoldDB" id="A0A9N9Y396"/>
<keyword evidence="1" id="KW-0732">Signal</keyword>
<name>A0A9N9Y396_9HYPO</name>
<sequence>MKFLAAVVLFAATSMATAAPDANDEGSNGQCQSDGMRCNYSIYPALACCPGLQCYTPPESPPGAYGYCCEN</sequence>
<evidence type="ECO:0000313" key="3">
    <source>
        <dbReference type="Proteomes" id="UP000754883"/>
    </source>
</evidence>
<reference evidence="2 3" key="2">
    <citation type="submission" date="2021-10" db="EMBL/GenBank/DDBJ databases">
        <authorList>
            <person name="Piombo E."/>
        </authorList>
    </citation>
    <scope>NUCLEOTIDE SEQUENCE [LARGE SCALE GENOMIC DNA]</scope>
</reference>
<accession>A0A9N9Y396</accession>
<feature type="signal peptide" evidence="1">
    <location>
        <begin position="1"/>
        <end position="18"/>
    </location>
</feature>
<dbReference type="OrthoDB" id="5131672at2759"/>
<gene>
    <name evidence="2" type="ORF">CBYS24578_00017310</name>
</gene>
<comment type="caution">
    <text evidence="2">The sequence shown here is derived from an EMBL/GenBank/DDBJ whole genome shotgun (WGS) entry which is preliminary data.</text>
</comment>
<keyword evidence="3" id="KW-1185">Reference proteome</keyword>
<dbReference type="Proteomes" id="UP000754883">
    <property type="component" value="Unassembled WGS sequence"/>
</dbReference>
<protein>
    <submittedName>
        <fullName evidence="2">Uncharacterized protein</fullName>
    </submittedName>
</protein>
<organism evidence="2 3">
    <name type="scientific">Clonostachys byssicola</name>
    <dbReference type="NCBI Taxonomy" id="160290"/>
    <lineage>
        <taxon>Eukaryota</taxon>
        <taxon>Fungi</taxon>
        <taxon>Dikarya</taxon>
        <taxon>Ascomycota</taxon>
        <taxon>Pezizomycotina</taxon>
        <taxon>Sordariomycetes</taxon>
        <taxon>Hypocreomycetidae</taxon>
        <taxon>Hypocreales</taxon>
        <taxon>Bionectriaceae</taxon>
        <taxon>Clonostachys</taxon>
    </lineage>
</organism>